<evidence type="ECO:0000313" key="3">
    <source>
        <dbReference type="Proteomes" id="UP001597549"/>
    </source>
</evidence>
<dbReference type="PANTHER" id="PTHR43792:SF16">
    <property type="entry name" value="N-ACETYLTRANSFERASE DOMAIN-CONTAINING PROTEIN"/>
    <property type="match status" value="1"/>
</dbReference>
<dbReference type="GO" id="GO:0016746">
    <property type="term" value="F:acyltransferase activity"/>
    <property type="evidence" value="ECO:0007669"/>
    <property type="project" value="UniProtKB-KW"/>
</dbReference>
<reference evidence="3" key="1">
    <citation type="journal article" date="2019" name="Int. J. Syst. Evol. Microbiol.">
        <title>The Global Catalogue of Microorganisms (GCM) 10K type strain sequencing project: providing services to taxonomists for standard genome sequencing and annotation.</title>
        <authorList>
            <consortium name="The Broad Institute Genomics Platform"/>
            <consortium name="The Broad Institute Genome Sequencing Center for Infectious Disease"/>
            <person name="Wu L."/>
            <person name="Ma J."/>
        </authorList>
    </citation>
    <scope>NUCLEOTIDE SEQUENCE [LARGE SCALE GENOMIC DNA]</scope>
    <source>
        <strain evidence="3">KCTC 52644</strain>
    </source>
</reference>
<sequence>MNFKIETERLIMRPLEISDAAAFFAMDKNPNVHTYLWQKPVQEIDEVIKNIEMVQKQYDTNQIGRFATILKETGEFIGWTGIKFVNDHIENGKTNFYDYGYRLDEKFWNKRFASEATIAWLNYGFNQMNIDKINASTHSENVASNHILQKVGFSMIEEYLDKDEILWKWWELEHKSFK</sequence>
<feature type="domain" description="N-acetyltransferase" evidence="1">
    <location>
        <begin position="10"/>
        <end position="173"/>
    </location>
</feature>
<accession>A0ABW5Z6S9</accession>
<proteinExistence type="predicted"/>
<dbReference type="Pfam" id="PF13302">
    <property type="entry name" value="Acetyltransf_3"/>
    <property type="match status" value="1"/>
</dbReference>
<dbReference type="Gene3D" id="3.40.630.30">
    <property type="match status" value="1"/>
</dbReference>
<name>A0ABW5Z6S9_9FLAO</name>
<organism evidence="2 3">
    <name type="scientific">Flavobacterium ardleyense</name>
    <dbReference type="NCBI Taxonomy" id="2038737"/>
    <lineage>
        <taxon>Bacteria</taxon>
        <taxon>Pseudomonadati</taxon>
        <taxon>Bacteroidota</taxon>
        <taxon>Flavobacteriia</taxon>
        <taxon>Flavobacteriales</taxon>
        <taxon>Flavobacteriaceae</taxon>
        <taxon>Flavobacterium</taxon>
    </lineage>
</organism>
<keyword evidence="2" id="KW-0808">Transferase</keyword>
<gene>
    <name evidence="2" type="ORF">ACFSX9_03400</name>
</gene>
<dbReference type="Proteomes" id="UP001597549">
    <property type="component" value="Unassembled WGS sequence"/>
</dbReference>
<dbReference type="InterPro" id="IPR000182">
    <property type="entry name" value="GNAT_dom"/>
</dbReference>
<evidence type="ECO:0000313" key="2">
    <source>
        <dbReference type="EMBL" id="MFD2907773.1"/>
    </source>
</evidence>
<dbReference type="InterPro" id="IPR051531">
    <property type="entry name" value="N-acetyltransferase"/>
</dbReference>
<dbReference type="SUPFAM" id="SSF55729">
    <property type="entry name" value="Acyl-CoA N-acyltransferases (Nat)"/>
    <property type="match status" value="1"/>
</dbReference>
<dbReference type="EC" id="2.3.-.-" evidence="2"/>
<dbReference type="PANTHER" id="PTHR43792">
    <property type="entry name" value="GNAT FAMILY, PUTATIVE (AFU_ORTHOLOGUE AFUA_3G00765)-RELATED-RELATED"/>
    <property type="match status" value="1"/>
</dbReference>
<protein>
    <submittedName>
        <fullName evidence="2">GNAT family N-acetyltransferase</fullName>
        <ecNumber evidence="2">2.3.-.-</ecNumber>
    </submittedName>
</protein>
<dbReference type="PROSITE" id="PS51186">
    <property type="entry name" value="GNAT"/>
    <property type="match status" value="1"/>
</dbReference>
<dbReference type="InterPro" id="IPR016181">
    <property type="entry name" value="Acyl_CoA_acyltransferase"/>
</dbReference>
<evidence type="ECO:0000259" key="1">
    <source>
        <dbReference type="PROSITE" id="PS51186"/>
    </source>
</evidence>
<comment type="caution">
    <text evidence="2">The sequence shown here is derived from an EMBL/GenBank/DDBJ whole genome shotgun (WGS) entry which is preliminary data.</text>
</comment>
<dbReference type="RefSeq" id="WP_379804403.1">
    <property type="nucleotide sequence ID" value="NZ_JBHUOL010000006.1"/>
</dbReference>
<dbReference type="EMBL" id="JBHUOL010000006">
    <property type="protein sequence ID" value="MFD2907773.1"/>
    <property type="molecule type" value="Genomic_DNA"/>
</dbReference>
<keyword evidence="3" id="KW-1185">Reference proteome</keyword>
<keyword evidence="2" id="KW-0012">Acyltransferase</keyword>